<dbReference type="AlphaFoldDB" id="A0A1Y2IKQ0"/>
<sequence length="249" mass="28001">MSRHLARHDQLTTLTPSSLPCPTYASDLNLFLHIPPLGASFTSSAQASHHTSRLTASATDHRLSTSRTTNRHTTPTILYASRNRPVLHRSSRARLSSCTYPLSTPEKSLTTHEIRSRRSYQQRRNVYNRVTRLDVCPASSTASLHFIFMASILGKGVSQRRKGASTFFQWEEVHVCLLLDYSALLLFFALLLPLFEIFFRSFVRSLTVSPGNAPGRLRRSNTIIVITMITADHDAPTASIEPCRSHCRH</sequence>
<organism evidence="2 3">
    <name type="scientific">Trametes coccinea (strain BRFM310)</name>
    <name type="common">Pycnoporus coccineus</name>
    <dbReference type="NCBI Taxonomy" id="1353009"/>
    <lineage>
        <taxon>Eukaryota</taxon>
        <taxon>Fungi</taxon>
        <taxon>Dikarya</taxon>
        <taxon>Basidiomycota</taxon>
        <taxon>Agaricomycotina</taxon>
        <taxon>Agaricomycetes</taxon>
        <taxon>Polyporales</taxon>
        <taxon>Polyporaceae</taxon>
        <taxon>Trametes</taxon>
    </lineage>
</organism>
<evidence type="ECO:0000313" key="2">
    <source>
        <dbReference type="EMBL" id="OSD01183.1"/>
    </source>
</evidence>
<keyword evidence="1" id="KW-0472">Membrane</keyword>
<dbReference type="Proteomes" id="UP000193067">
    <property type="component" value="Unassembled WGS sequence"/>
</dbReference>
<accession>A0A1Y2IKQ0</accession>
<name>A0A1Y2IKQ0_TRAC3</name>
<gene>
    <name evidence="2" type="ORF">PYCCODRAFT_552184</name>
</gene>
<protein>
    <submittedName>
        <fullName evidence="2">Uncharacterized protein</fullName>
    </submittedName>
</protein>
<reference evidence="2 3" key="1">
    <citation type="journal article" date="2015" name="Biotechnol. Biofuels">
        <title>Enhanced degradation of softwood versus hardwood by the white-rot fungus Pycnoporus coccineus.</title>
        <authorList>
            <person name="Couturier M."/>
            <person name="Navarro D."/>
            <person name="Chevret D."/>
            <person name="Henrissat B."/>
            <person name="Piumi F."/>
            <person name="Ruiz-Duenas F.J."/>
            <person name="Martinez A.T."/>
            <person name="Grigoriev I.V."/>
            <person name="Riley R."/>
            <person name="Lipzen A."/>
            <person name="Berrin J.G."/>
            <person name="Master E.R."/>
            <person name="Rosso M.N."/>
        </authorList>
    </citation>
    <scope>NUCLEOTIDE SEQUENCE [LARGE SCALE GENOMIC DNA]</scope>
    <source>
        <strain evidence="2 3">BRFM310</strain>
    </source>
</reference>
<keyword evidence="1" id="KW-1133">Transmembrane helix</keyword>
<keyword evidence="3" id="KW-1185">Reference proteome</keyword>
<proteinExistence type="predicted"/>
<dbReference type="EMBL" id="KZ084113">
    <property type="protein sequence ID" value="OSD01183.1"/>
    <property type="molecule type" value="Genomic_DNA"/>
</dbReference>
<feature type="transmembrane region" description="Helical" evidence="1">
    <location>
        <begin position="173"/>
        <end position="195"/>
    </location>
</feature>
<evidence type="ECO:0000313" key="3">
    <source>
        <dbReference type="Proteomes" id="UP000193067"/>
    </source>
</evidence>
<feature type="transmembrane region" description="Helical" evidence="1">
    <location>
        <begin position="133"/>
        <end position="153"/>
    </location>
</feature>
<evidence type="ECO:0000256" key="1">
    <source>
        <dbReference type="SAM" id="Phobius"/>
    </source>
</evidence>
<keyword evidence="1" id="KW-0812">Transmembrane</keyword>